<proteinExistence type="predicted"/>
<accession>A0ABQ4PTT9</accession>
<comment type="caution">
    <text evidence="6">The sequence shown here is derived from an EMBL/GenBank/DDBJ whole genome shotgun (WGS) entry which is preliminary data.</text>
</comment>
<dbReference type="Pfam" id="PF12802">
    <property type="entry name" value="MarR_2"/>
    <property type="match status" value="1"/>
</dbReference>
<feature type="region of interest" description="Disordered" evidence="4">
    <location>
        <begin position="1"/>
        <end position="20"/>
    </location>
</feature>
<evidence type="ECO:0000259" key="5">
    <source>
        <dbReference type="PROSITE" id="PS50995"/>
    </source>
</evidence>
<keyword evidence="3" id="KW-0804">Transcription</keyword>
<feature type="compositionally biased region" description="Basic residues" evidence="4">
    <location>
        <begin position="180"/>
        <end position="197"/>
    </location>
</feature>
<dbReference type="Proteomes" id="UP001161064">
    <property type="component" value="Unassembled WGS sequence"/>
</dbReference>
<sequence length="197" mass="21320">MKVGIRMSDLNQGTPKTKPAKLEEQAIGSLISYNPNESPSHLLHRAQQFAAELHIAALGAQGLTQRQLAVLAVLAHQDGVSQSDLVAKTGIDRSTLAEMVARMVTKGLATRVRSQSDSRANAVSLTELGRTVFEAALPKLADNDAGVLARLPSSKRALFVDLLKRLALPDQTLVAPAKADKKKKDKKKKKKKDKRSK</sequence>
<dbReference type="PANTHER" id="PTHR42756">
    <property type="entry name" value="TRANSCRIPTIONAL REGULATOR, MARR"/>
    <property type="match status" value="1"/>
</dbReference>
<gene>
    <name evidence="6" type="ORF">PsB1_0556</name>
</gene>
<dbReference type="Gene3D" id="1.10.10.10">
    <property type="entry name" value="Winged helix-like DNA-binding domain superfamily/Winged helix DNA-binding domain"/>
    <property type="match status" value="1"/>
</dbReference>
<keyword evidence="7" id="KW-1185">Reference proteome</keyword>
<feature type="region of interest" description="Disordered" evidence="4">
    <location>
        <begin position="174"/>
        <end position="197"/>
    </location>
</feature>
<dbReference type="EMBL" id="BPFZ01000002">
    <property type="protein sequence ID" value="GIU66402.1"/>
    <property type="molecule type" value="Genomic_DNA"/>
</dbReference>
<dbReference type="PROSITE" id="PS50995">
    <property type="entry name" value="HTH_MARR_2"/>
    <property type="match status" value="1"/>
</dbReference>
<feature type="domain" description="HTH marR-type" evidence="5">
    <location>
        <begin position="39"/>
        <end position="168"/>
    </location>
</feature>
<dbReference type="SMART" id="SM00347">
    <property type="entry name" value="HTH_MARR"/>
    <property type="match status" value="1"/>
</dbReference>
<reference evidence="6" key="2">
    <citation type="journal article" date="2023" name="ISME Commun">
        <title>Characterization of a bloom-associated alphaproteobacterial lineage, 'Candidatus Phycosocius': insights into freshwater algal-bacterial interactions.</title>
        <authorList>
            <person name="Tanabe Y."/>
            <person name="Yamaguchi H."/>
            <person name="Yoshida M."/>
            <person name="Kai A."/>
            <person name="Okazaki Y."/>
        </authorList>
    </citation>
    <scope>NUCLEOTIDE SEQUENCE</scope>
    <source>
        <strain evidence="6">BOTRYCO-1</strain>
    </source>
</reference>
<evidence type="ECO:0000256" key="4">
    <source>
        <dbReference type="SAM" id="MobiDB-lite"/>
    </source>
</evidence>
<reference evidence="6" key="1">
    <citation type="submission" date="2021-05" db="EMBL/GenBank/DDBJ databases">
        <authorList>
            <person name="Tanabe Y."/>
        </authorList>
    </citation>
    <scope>NUCLEOTIDE SEQUENCE</scope>
    <source>
        <strain evidence="6">BOTRYCO-1</strain>
    </source>
</reference>
<evidence type="ECO:0000256" key="1">
    <source>
        <dbReference type="ARBA" id="ARBA00023015"/>
    </source>
</evidence>
<evidence type="ECO:0000313" key="7">
    <source>
        <dbReference type="Proteomes" id="UP001161064"/>
    </source>
</evidence>
<dbReference type="InterPro" id="IPR000835">
    <property type="entry name" value="HTH_MarR-typ"/>
</dbReference>
<dbReference type="InterPro" id="IPR036388">
    <property type="entry name" value="WH-like_DNA-bd_sf"/>
</dbReference>
<evidence type="ECO:0000256" key="2">
    <source>
        <dbReference type="ARBA" id="ARBA00023125"/>
    </source>
</evidence>
<keyword evidence="1" id="KW-0805">Transcription regulation</keyword>
<dbReference type="PRINTS" id="PR00598">
    <property type="entry name" value="HTHMARR"/>
</dbReference>
<name>A0ABQ4PTT9_9PROT</name>
<protein>
    <recommendedName>
        <fullName evidence="5">HTH marR-type domain-containing protein</fullName>
    </recommendedName>
</protein>
<dbReference type="SUPFAM" id="SSF46785">
    <property type="entry name" value="Winged helix' DNA-binding domain"/>
    <property type="match status" value="1"/>
</dbReference>
<evidence type="ECO:0000313" key="6">
    <source>
        <dbReference type="EMBL" id="GIU66402.1"/>
    </source>
</evidence>
<evidence type="ECO:0000256" key="3">
    <source>
        <dbReference type="ARBA" id="ARBA00023163"/>
    </source>
</evidence>
<dbReference type="PANTHER" id="PTHR42756:SF1">
    <property type="entry name" value="TRANSCRIPTIONAL REPRESSOR OF EMRAB OPERON"/>
    <property type="match status" value="1"/>
</dbReference>
<dbReference type="InterPro" id="IPR036390">
    <property type="entry name" value="WH_DNA-bd_sf"/>
</dbReference>
<organism evidence="6 7">
    <name type="scientific">Candidatus Phycosocius spiralis</name>
    <dbReference type="NCBI Taxonomy" id="2815099"/>
    <lineage>
        <taxon>Bacteria</taxon>
        <taxon>Pseudomonadati</taxon>
        <taxon>Pseudomonadota</taxon>
        <taxon>Alphaproteobacteria</taxon>
        <taxon>Caulobacterales</taxon>
        <taxon>Caulobacterales incertae sedis</taxon>
        <taxon>Candidatus Phycosocius</taxon>
    </lineage>
</organism>
<keyword evidence="2" id="KW-0238">DNA-binding</keyword>